<organism evidence="2 3">
    <name type="scientific">Petrolisthes cinctipes</name>
    <name type="common">Flat porcelain crab</name>
    <dbReference type="NCBI Taxonomy" id="88211"/>
    <lineage>
        <taxon>Eukaryota</taxon>
        <taxon>Metazoa</taxon>
        <taxon>Ecdysozoa</taxon>
        <taxon>Arthropoda</taxon>
        <taxon>Crustacea</taxon>
        <taxon>Multicrustacea</taxon>
        <taxon>Malacostraca</taxon>
        <taxon>Eumalacostraca</taxon>
        <taxon>Eucarida</taxon>
        <taxon>Decapoda</taxon>
        <taxon>Pleocyemata</taxon>
        <taxon>Anomura</taxon>
        <taxon>Galatheoidea</taxon>
        <taxon>Porcellanidae</taxon>
        <taxon>Petrolisthes</taxon>
    </lineage>
</organism>
<reference evidence="2" key="1">
    <citation type="submission" date="2023-10" db="EMBL/GenBank/DDBJ databases">
        <title>Genome assemblies of two species of porcelain crab, Petrolisthes cinctipes and Petrolisthes manimaculis (Anomura: Porcellanidae).</title>
        <authorList>
            <person name="Angst P."/>
        </authorList>
    </citation>
    <scope>NUCLEOTIDE SEQUENCE</scope>
    <source>
        <strain evidence="2">PB745_01</strain>
        <tissue evidence="2">Gill</tissue>
    </source>
</reference>
<proteinExistence type="predicted"/>
<accession>A0AAE1BGT6</accession>
<evidence type="ECO:0000313" key="2">
    <source>
        <dbReference type="EMBL" id="KAK3849324.1"/>
    </source>
</evidence>
<feature type="compositionally biased region" description="Polar residues" evidence="1">
    <location>
        <begin position="148"/>
        <end position="169"/>
    </location>
</feature>
<evidence type="ECO:0000256" key="1">
    <source>
        <dbReference type="SAM" id="MobiDB-lite"/>
    </source>
</evidence>
<comment type="caution">
    <text evidence="2">The sequence shown here is derived from an EMBL/GenBank/DDBJ whole genome shotgun (WGS) entry which is preliminary data.</text>
</comment>
<dbReference type="AlphaFoldDB" id="A0AAE1BGT6"/>
<feature type="region of interest" description="Disordered" evidence="1">
    <location>
        <begin position="144"/>
        <end position="169"/>
    </location>
</feature>
<evidence type="ECO:0000313" key="3">
    <source>
        <dbReference type="Proteomes" id="UP001286313"/>
    </source>
</evidence>
<name>A0AAE1BGT6_PETCI</name>
<sequence>MLPSDHLPSRFPTNQLINLSYTLYPPITNQPTNQSPTQPKQSRLSFHSTCDTSKHPPIHRIFIIHLSIHTSFYPSQLCPTSSILSIYLSTLPSIHHIKSRAGIRSTISIKMLPWRSTSANLAVIQQVGLAELIYMEMAKVSRRPRSAPMSTTVQGSQTDTENGTTNSHT</sequence>
<dbReference type="EMBL" id="JAWQEG010008993">
    <property type="protein sequence ID" value="KAK3849324.1"/>
    <property type="molecule type" value="Genomic_DNA"/>
</dbReference>
<dbReference type="Proteomes" id="UP001286313">
    <property type="component" value="Unassembled WGS sequence"/>
</dbReference>
<feature type="region of interest" description="Disordered" evidence="1">
    <location>
        <begin position="28"/>
        <end position="49"/>
    </location>
</feature>
<keyword evidence="3" id="KW-1185">Reference proteome</keyword>
<gene>
    <name evidence="2" type="ORF">Pcinc_043917</name>
</gene>
<protein>
    <submittedName>
        <fullName evidence="2">Uncharacterized protein</fullName>
    </submittedName>
</protein>